<dbReference type="PANTHER" id="PTHR43917:SF8">
    <property type="entry name" value="GH16740P-RELATED"/>
    <property type="match status" value="1"/>
</dbReference>
<dbReference type="PROSITE" id="PS50404">
    <property type="entry name" value="GST_NTER"/>
    <property type="match status" value="1"/>
</dbReference>
<dbReference type="Proteomes" id="UP001295684">
    <property type="component" value="Unassembled WGS sequence"/>
</dbReference>
<dbReference type="EMBL" id="CAMPGE010020661">
    <property type="protein sequence ID" value="CAI2378882.1"/>
    <property type="molecule type" value="Genomic_DNA"/>
</dbReference>
<dbReference type="SFLD" id="SFLDS00019">
    <property type="entry name" value="Glutathione_Transferase_(cytos"/>
    <property type="match status" value="1"/>
</dbReference>
<evidence type="ECO:0000259" key="4">
    <source>
        <dbReference type="PROSITE" id="PS50405"/>
    </source>
</evidence>
<dbReference type="GO" id="GO:0005737">
    <property type="term" value="C:cytoplasm"/>
    <property type="evidence" value="ECO:0007669"/>
    <property type="project" value="UniProtKB-SubCell"/>
</dbReference>
<dbReference type="Pfam" id="PF14497">
    <property type="entry name" value="GST_C_3"/>
    <property type="match status" value="1"/>
</dbReference>
<dbReference type="Gene3D" id="1.20.1050.10">
    <property type="match status" value="1"/>
</dbReference>
<proteinExistence type="predicted"/>
<organism evidence="5 6">
    <name type="scientific">Euplotes crassus</name>
    <dbReference type="NCBI Taxonomy" id="5936"/>
    <lineage>
        <taxon>Eukaryota</taxon>
        <taxon>Sar</taxon>
        <taxon>Alveolata</taxon>
        <taxon>Ciliophora</taxon>
        <taxon>Intramacronucleata</taxon>
        <taxon>Spirotrichea</taxon>
        <taxon>Hypotrichia</taxon>
        <taxon>Euplotida</taxon>
        <taxon>Euplotidae</taxon>
        <taxon>Moneuplotes</taxon>
    </lineage>
</organism>
<evidence type="ECO:0000256" key="2">
    <source>
        <dbReference type="ARBA" id="ARBA00022490"/>
    </source>
</evidence>
<evidence type="ECO:0000259" key="3">
    <source>
        <dbReference type="PROSITE" id="PS50404"/>
    </source>
</evidence>
<keyword evidence="6" id="KW-1185">Reference proteome</keyword>
<dbReference type="CDD" id="cd00570">
    <property type="entry name" value="GST_N_family"/>
    <property type="match status" value="1"/>
</dbReference>
<dbReference type="AlphaFoldDB" id="A0AAD1XTW3"/>
<dbReference type="InterPro" id="IPR004046">
    <property type="entry name" value="GST_C"/>
</dbReference>
<dbReference type="PROSITE" id="PS50405">
    <property type="entry name" value="GST_CTER"/>
    <property type="match status" value="1"/>
</dbReference>
<protein>
    <recommendedName>
        <fullName evidence="7">Glutathione S-transferase</fullName>
    </recommendedName>
</protein>
<dbReference type="InterPro" id="IPR004045">
    <property type="entry name" value="Glutathione_S-Trfase_N"/>
</dbReference>
<dbReference type="SUPFAM" id="SSF52833">
    <property type="entry name" value="Thioredoxin-like"/>
    <property type="match status" value="1"/>
</dbReference>
<dbReference type="InterPro" id="IPR036282">
    <property type="entry name" value="Glutathione-S-Trfase_C_sf"/>
</dbReference>
<evidence type="ECO:0000313" key="6">
    <source>
        <dbReference type="Proteomes" id="UP001295684"/>
    </source>
</evidence>
<dbReference type="SFLD" id="SFLDG00358">
    <property type="entry name" value="Main_(cytGST)"/>
    <property type="match status" value="1"/>
</dbReference>
<dbReference type="PANTHER" id="PTHR43917">
    <property type="match status" value="1"/>
</dbReference>
<dbReference type="Gene3D" id="3.40.30.10">
    <property type="entry name" value="Glutaredoxin"/>
    <property type="match status" value="1"/>
</dbReference>
<comment type="caution">
    <text evidence="5">The sequence shown here is derived from an EMBL/GenBank/DDBJ whole genome shotgun (WGS) entry which is preliminary data.</text>
</comment>
<evidence type="ECO:0008006" key="7">
    <source>
        <dbReference type="Google" id="ProtNLM"/>
    </source>
</evidence>
<keyword evidence="2" id="KW-0963">Cytoplasm</keyword>
<feature type="domain" description="GST C-terminal" evidence="4">
    <location>
        <begin position="90"/>
        <end position="226"/>
    </location>
</feature>
<dbReference type="InterPro" id="IPR010987">
    <property type="entry name" value="Glutathione-S-Trfase_C-like"/>
</dbReference>
<feature type="domain" description="GST N-terminal" evidence="3">
    <location>
        <begin position="2"/>
        <end position="83"/>
    </location>
</feature>
<dbReference type="GO" id="GO:0006749">
    <property type="term" value="P:glutathione metabolic process"/>
    <property type="evidence" value="ECO:0007669"/>
    <property type="project" value="TreeGrafter"/>
</dbReference>
<gene>
    <name evidence="5" type="ORF">ECRASSUSDP1_LOCUS20282</name>
</gene>
<dbReference type="SUPFAM" id="SSF47616">
    <property type="entry name" value="GST C-terminal domain-like"/>
    <property type="match status" value="1"/>
</dbReference>
<evidence type="ECO:0000313" key="5">
    <source>
        <dbReference type="EMBL" id="CAI2378882.1"/>
    </source>
</evidence>
<comment type="subcellular location">
    <subcellularLocation>
        <location evidence="1">Cytoplasm</location>
    </subcellularLocation>
</comment>
<dbReference type="GO" id="GO:0004364">
    <property type="term" value="F:glutathione transferase activity"/>
    <property type="evidence" value="ECO:0007669"/>
    <property type="project" value="TreeGrafter"/>
</dbReference>
<dbReference type="InterPro" id="IPR040079">
    <property type="entry name" value="Glutathione_S-Trfase"/>
</dbReference>
<sequence length="226" mass="25984">MSRLILHGHLFSQPVRTCLWALRTLGVQHKFQSHELFVDTRSHKFTKNINIFGKVPVLDIDGTLITQSNTILRYIANEYDTEGDLLPRDNNLKRAKAEEIMDICATNLRTATMGACNPIAILPMFMGEEKIDKNGEMLAMGSVRRTLDLLTQKLADKPFFTGEKMYVGDVHIYNELMTAESLLNLNLAKDHLKLKKFFDRVEEDDKITEIKKEAHELWDSFIESKK</sequence>
<name>A0AAD1XTW3_EUPCR</name>
<accession>A0AAD1XTW3</accession>
<evidence type="ECO:0000256" key="1">
    <source>
        <dbReference type="ARBA" id="ARBA00004496"/>
    </source>
</evidence>
<dbReference type="Pfam" id="PF13417">
    <property type="entry name" value="GST_N_3"/>
    <property type="match status" value="1"/>
</dbReference>
<reference evidence="5" key="1">
    <citation type="submission" date="2023-07" db="EMBL/GenBank/DDBJ databases">
        <authorList>
            <consortium name="AG Swart"/>
            <person name="Singh M."/>
            <person name="Singh A."/>
            <person name="Seah K."/>
            <person name="Emmerich C."/>
        </authorList>
    </citation>
    <scope>NUCLEOTIDE SEQUENCE</scope>
    <source>
        <strain evidence="5">DP1</strain>
    </source>
</reference>
<dbReference type="InterPro" id="IPR036249">
    <property type="entry name" value="Thioredoxin-like_sf"/>
</dbReference>
<dbReference type="InterPro" id="IPR051369">
    <property type="entry name" value="GST_Theta"/>
</dbReference>